<evidence type="ECO:0000313" key="7">
    <source>
        <dbReference type="EMBL" id="CAL5129237.1"/>
    </source>
</evidence>
<dbReference type="Pfam" id="PF00335">
    <property type="entry name" value="Tetraspanin"/>
    <property type="match status" value="1"/>
</dbReference>
<keyword evidence="3 6" id="KW-0812">Transmembrane</keyword>
<organism evidence="7 8">
    <name type="scientific">Calicophoron daubneyi</name>
    <name type="common">Rumen fluke</name>
    <name type="synonym">Paramphistomum daubneyi</name>
    <dbReference type="NCBI Taxonomy" id="300641"/>
    <lineage>
        <taxon>Eukaryota</taxon>
        <taxon>Metazoa</taxon>
        <taxon>Spiralia</taxon>
        <taxon>Lophotrochozoa</taxon>
        <taxon>Platyhelminthes</taxon>
        <taxon>Trematoda</taxon>
        <taxon>Digenea</taxon>
        <taxon>Plagiorchiida</taxon>
        <taxon>Pronocephalata</taxon>
        <taxon>Paramphistomoidea</taxon>
        <taxon>Paramphistomidae</taxon>
        <taxon>Calicophoron</taxon>
    </lineage>
</organism>
<dbReference type="InterPro" id="IPR008952">
    <property type="entry name" value="Tetraspanin_EC2_sf"/>
</dbReference>
<accession>A0AAV2SVR6</accession>
<evidence type="ECO:0000256" key="5">
    <source>
        <dbReference type="ARBA" id="ARBA00023136"/>
    </source>
</evidence>
<sequence length="279" mass="31364">MGLLAIPFRLVLSMLNLLFLLIGVILITGVVALMVKEEVVMTQIKNQGRQAEEMFGRQAMEDLLKQIKEILGLVRMLLLFLGLIVTSYAIFGLVGNCCNKKLFLKVYLLLTAAALLVHVILLIVYFANKTTATRFITDQVKTMVENYKTIEEEELHAKVLPMLSSVLQCCGYESGQDFRKSKKFLQHEGKPGKIKLHGREIDSEGLQYPIMCCKQEKYDQCSHKSSGGFTKENSYITKGCKKAIEDKIIPYTDKAAQYSLLVLLVCVSIIIFTALVLLL</sequence>
<feature type="transmembrane region" description="Helical" evidence="6">
    <location>
        <begin position="12"/>
        <end position="35"/>
    </location>
</feature>
<proteinExistence type="inferred from homology"/>
<dbReference type="PIRSF" id="PIRSF002419">
    <property type="entry name" value="Tetraspanin"/>
    <property type="match status" value="1"/>
</dbReference>
<comment type="similarity">
    <text evidence="2 6">Belongs to the tetraspanin (TM4SF) family.</text>
</comment>
<dbReference type="InterPro" id="IPR018499">
    <property type="entry name" value="Tetraspanin/Peripherin"/>
</dbReference>
<dbReference type="GO" id="GO:0016020">
    <property type="term" value="C:membrane"/>
    <property type="evidence" value="ECO:0007669"/>
    <property type="project" value="UniProtKB-SubCell"/>
</dbReference>
<gene>
    <name evidence="7" type="ORF">CDAUBV1_LOCUS182</name>
</gene>
<keyword evidence="4 6" id="KW-1133">Transmembrane helix</keyword>
<keyword evidence="5 6" id="KW-0472">Membrane</keyword>
<dbReference type="Gene3D" id="1.10.1450.10">
    <property type="entry name" value="Tetraspanin"/>
    <property type="match status" value="1"/>
</dbReference>
<dbReference type="Proteomes" id="UP001497525">
    <property type="component" value="Unassembled WGS sequence"/>
</dbReference>
<dbReference type="AlphaFoldDB" id="A0AAV2SVR6"/>
<feature type="transmembrane region" description="Helical" evidence="6">
    <location>
        <begin position="73"/>
        <end position="94"/>
    </location>
</feature>
<dbReference type="EMBL" id="CAXLJL010000001">
    <property type="protein sequence ID" value="CAL5129237.1"/>
    <property type="molecule type" value="Genomic_DNA"/>
</dbReference>
<dbReference type="InterPro" id="IPR000301">
    <property type="entry name" value="Tetraspanin_animals"/>
</dbReference>
<evidence type="ECO:0000313" key="8">
    <source>
        <dbReference type="Proteomes" id="UP001497525"/>
    </source>
</evidence>
<evidence type="ECO:0000256" key="1">
    <source>
        <dbReference type="ARBA" id="ARBA00004141"/>
    </source>
</evidence>
<comment type="caution">
    <text evidence="7">The sequence shown here is derived from an EMBL/GenBank/DDBJ whole genome shotgun (WGS) entry which is preliminary data.</text>
</comment>
<evidence type="ECO:0000256" key="4">
    <source>
        <dbReference type="ARBA" id="ARBA00022989"/>
    </source>
</evidence>
<evidence type="ECO:0000256" key="6">
    <source>
        <dbReference type="RuleBase" id="RU361218"/>
    </source>
</evidence>
<dbReference type="SUPFAM" id="SSF48652">
    <property type="entry name" value="Tetraspanin"/>
    <property type="match status" value="1"/>
</dbReference>
<feature type="transmembrane region" description="Helical" evidence="6">
    <location>
        <begin position="106"/>
        <end position="127"/>
    </location>
</feature>
<evidence type="ECO:0000256" key="3">
    <source>
        <dbReference type="ARBA" id="ARBA00022692"/>
    </source>
</evidence>
<comment type="subcellular location">
    <subcellularLocation>
        <location evidence="1 6">Membrane</location>
        <topology evidence="1 6">Multi-pass membrane protein</topology>
    </subcellularLocation>
</comment>
<reference evidence="7" key="1">
    <citation type="submission" date="2024-06" db="EMBL/GenBank/DDBJ databases">
        <authorList>
            <person name="Liu X."/>
            <person name="Lenzi L."/>
            <person name="Haldenby T S."/>
            <person name="Uol C."/>
        </authorList>
    </citation>
    <scope>NUCLEOTIDE SEQUENCE</scope>
</reference>
<evidence type="ECO:0000256" key="2">
    <source>
        <dbReference type="ARBA" id="ARBA00006840"/>
    </source>
</evidence>
<name>A0AAV2SVR6_CALDB</name>
<feature type="transmembrane region" description="Helical" evidence="6">
    <location>
        <begin position="258"/>
        <end position="278"/>
    </location>
</feature>
<dbReference type="PANTHER" id="PTHR19282">
    <property type="entry name" value="TETRASPANIN"/>
    <property type="match status" value="1"/>
</dbReference>
<protein>
    <recommendedName>
        <fullName evidence="6">Tetraspanin</fullName>
    </recommendedName>
</protein>